<dbReference type="Pfam" id="PF07626">
    <property type="entry name" value="PSD3"/>
    <property type="match status" value="1"/>
</dbReference>
<accession>A0A381PXL2</accession>
<dbReference type="GO" id="GO:0020037">
    <property type="term" value="F:heme binding"/>
    <property type="evidence" value="ECO:0007669"/>
    <property type="project" value="InterPro"/>
</dbReference>
<dbReference type="InterPro" id="IPR009056">
    <property type="entry name" value="Cyt_c-like_dom"/>
</dbReference>
<dbReference type="InterPro" id="IPR013043">
    <property type="entry name" value="DUF1595"/>
</dbReference>
<keyword evidence="3" id="KW-0408">Iron</keyword>
<protein>
    <recommendedName>
        <fullName evidence="11">Cytochrome c domain-containing protein</fullName>
    </recommendedName>
</protein>
<evidence type="ECO:0000259" key="6">
    <source>
        <dbReference type="Pfam" id="PF07627"/>
    </source>
</evidence>
<feature type="domain" description="DUF1587" evidence="5">
    <location>
        <begin position="143"/>
        <end position="205"/>
    </location>
</feature>
<feature type="domain" description="DUF1585" evidence="4">
    <location>
        <begin position="727"/>
        <end position="796"/>
    </location>
</feature>
<name>A0A381PXL2_9ZZZZ</name>
<feature type="domain" description="Cytochrome c" evidence="9">
    <location>
        <begin position="50"/>
        <end position="122"/>
    </location>
</feature>
<keyword evidence="1" id="KW-0349">Heme</keyword>
<feature type="domain" description="DUF1595" evidence="8">
    <location>
        <begin position="391"/>
        <end position="451"/>
    </location>
</feature>
<dbReference type="InterPro" id="IPR011478">
    <property type="entry name" value="DUF1585"/>
</dbReference>
<evidence type="ECO:0000259" key="4">
    <source>
        <dbReference type="Pfam" id="PF07624"/>
    </source>
</evidence>
<dbReference type="AlphaFoldDB" id="A0A381PXL2"/>
<dbReference type="Gene3D" id="1.10.760.10">
    <property type="entry name" value="Cytochrome c-like domain"/>
    <property type="match status" value="1"/>
</dbReference>
<proteinExistence type="predicted"/>
<evidence type="ECO:0000259" key="5">
    <source>
        <dbReference type="Pfam" id="PF07626"/>
    </source>
</evidence>
<dbReference type="Pfam" id="PF07631">
    <property type="entry name" value="PSD4"/>
    <property type="match status" value="1"/>
</dbReference>
<dbReference type="Pfam" id="PF07627">
    <property type="entry name" value="PSCyt3"/>
    <property type="match status" value="1"/>
</dbReference>
<dbReference type="SUPFAM" id="SSF46626">
    <property type="entry name" value="Cytochrome c"/>
    <property type="match status" value="1"/>
</dbReference>
<gene>
    <name evidence="10" type="ORF">METZ01_LOCUS24686</name>
</gene>
<feature type="domain" description="DUF1588" evidence="6">
    <location>
        <begin position="611"/>
        <end position="709"/>
    </location>
</feature>
<sequence length="802" mass="87984">MHLPKPKILPSLLALSLVACGPQDSTVPGSPVLATSAEASLTPIAQNSASDTKSAINQYCVVCHNEQLETAGLRLDTVDLANIGAQAEVLEKVIRKLRTGTMPPVGIPSPSPEERHAMVAWLESSLDKVAAANPNPGRTETLRRLNRTEYQNAIRDLLKLDIDANSLLPPDESGYGFDNVNVGDLTPLLLDRYLSAAQKISRLAIGGVQASIQSNVISVPPDLTQEEHISGLPIGTRGGVSVTYTFPQDGEYDIQVRLARNRTGDIGGLLNADPQPVELLIDREIAETFMVVRPNGSDHSEVDKDFKARVPVTAGPHDLGVTFPKISSSLLESERQPLQSHFNEIRHPRLNPAVYQVTVTGPYATQGPGDTPSRRQLFVCQPAETSEEEACAREILSKLARRAYRRPVDESDIVGPMNFYQKTRAESNFDEAIAAALSAVLMNPQFLFRVEMAPDNVAPLTPYRISDIELASRLSFFLWSSLPDEELLAVAERGKLSSPEELEKQVRRMLADHRSKNLSTNFAGQWLQLRNLEAFSPNVRLYPDFDDNLRQAFRQESELFLDSVLREDRSVLDLLNADYTFLNERLAKHYGIPGIYGSRFRRVELSERSERGGLLRHGSVLAVTSFPNRTSPVLRGVWVLDNIYGAPPPPPPADVPALDEAAVAASLPMRERLAAHRNNPACASCHNTIDPVGFSLENFDVVGRWRDHDGDNGPVDVAGGLPNMDDLAGVSGLEAGLLSRPALLADTITDKLMTFALGRGVEYYDAPAIRKIVREAEPEGYRFSSLVIGIVKSAPFQMRTSL</sequence>
<evidence type="ECO:0008006" key="11">
    <source>
        <dbReference type="Google" id="ProtNLM"/>
    </source>
</evidence>
<evidence type="ECO:0000259" key="7">
    <source>
        <dbReference type="Pfam" id="PF07631"/>
    </source>
</evidence>
<dbReference type="Pfam" id="PF07624">
    <property type="entry name" value="PSD2"/>
    <property type="match status" value="1"/>
</dbReference>
<organism evidence="10">
    <name type="scientific">marine metagenome</name>
    <dbReference type="NCBI Taxonomy" id="408172"/>
    <lineage>
        <taxon>unclassified sequences</taxon>
        <taxon>metagenomes</taxon>
        <taxon>ecological metagenomes</taxon>
    </lineage>
</organism>
<dbReference type="InterPro" id="IPR013042">
    <property type="entry name" value="DUF1592"/>
</dbReference>
<evidence type="ECO:0000256" key="2">
    <source>
        <dbReference type="ARBA" id="ARBA00022723"/>
    </source>
</evidence>
<dbReference type="EMBL" id="UINC01001135">
    <property type="protein sequence ID" value="SUZ71832.1"/>
    <property type="molecule type" value="Genomic_DNA"/>
</dbReference>
<evidence type="ECO:0000259" key="8">
    <source>
        <dbReference type="Pfam" id="PF07637"/>
    </source>
</evidence>
<evidence type="ECO:0000313" key="10">
    <source>
        <dbReference type="EMBL" id="SUZ71832.1"/>
    </source>
</evidence>
<feature type="domain" description="DUF1592" evidence="7">
    <location>
        <begin position="465"/>
        <end position="592"/>
    </location>
</feature>
<dbReference type="InterPro" id="IPR013036">
    <property type="entry name" value="DUF1587"/>
</dbReference>
<dbReference type="GO" id="GO:0009055">
    <property type="term" value="F:electron transfer activity"/>
    <property type="evidence" value="ECO:0007669"/>
    <property type="project" value="InterPro"/>
</dbReference>
<evidence type="ECO:0000259" key="9">
    <source>
        <dbReference type="Pfam" id="PF13442"/>
    </source>
</evidence>
<dbReference type="Pfam" id="PF07637">
    <property type="entry name" value="PSD5"/>
    <property type="match status" value="1"/>
</dbReference>
<dbReference type="PROSITE" id="PS51257">
    <property type="entry name" value="PROKAR_LIPOPROTEIN"/>
    <property type="match status" value="1"/>
</dbReference>
<dbReference type="InterPro" id="IPR013039">
    <property type="entry name" value="DUF1588"/>
</dbReference>
<dbReference type="Pfam" id="PF13442">
    <property type="entry name" value="Cytochrome_CBB3"/>
    <property type="match status" value="1"/>
</dbReference>
<evidence type="ECO:0000256" key="1">
    <source>
        <dbReference type="ARBA" id="ARBA00022617"/>
    </source>
</evidence>
<reference evidence="10" key="1">
    <citation type="submission" date="2018-05" db="EMBL/GenBank/DDBJ databases">
        <authorList>
            <person name="Lanie J.A."/>
            <person name="Ng W.-L."/>
            <person name="Kazmierczak K.M."/>
            <person name="Andrzejewski T.M."/>
            <person name="Davidsen T.M."/>
            <person name="Wayne K.J."/>
            <person name="Tettelin H."/>
            <person name="Glass J.I."/>
            <person name="Rusch D."/>
            <person name="Podicherti R."/>
            <person name="Tsui H.-C.T."/>
            <person name="Winkler M.E."/>
        </authorList>
    </citation>
    <scope>NUCLEOTIDE SEQUENCE</scope>
</reference>
<dbReference type="GO" id="GO:0046872">
    <property type="term" value="F:metal ion binding"/>
    <property type="evidence" value="ECO:0007669"/>
    <property type="project" value="UniProtKB-KW"/>
</dbReference>
<keyword evidence="2" id="KW-0479">Metal-binding</keyword>
<evidence type="ECO:0000256" key="3">
    <source>
        <dbReference type="ARBA" id="ARBA00023004"/>
    </source>
</evidence>
<dbReference type="InterPro" id="IPR036909">
    <property type="entry name" value="Cyt_c-like_dom_sf"/>
</dbReference>